<evidence type="ECO:0000313" key="2">
    <source>
        <dbReference type="EMBL" id="TDE12140.1"/>
    </source>
</evidence>
<comment type="caution">
    <text evidence="2">The sequence shown here is derived from an EMBL/GenBank/DDBJ whole genome shotgun (WGS) entry which is preliminary data.</text>
</comment>
<keyword evidence="1" id="KW-0812">Transmembrane</keyword>
<keyword evidence="3" id="KW-1185">Reference proteome</keyword>
<gene>
    <name evidence="2" type="ORF">E0F88_24150</name>
</gene>
<keyword evidence="1" id="KW-1133">Transmembrane helix</keyword>
<evidence type="ECO:0000256" key="1">
    <source>
        <dbReference type="SAM" id="Phobius"/>
    </source>
</evidence>
<dbReference type="Pfam" id="PF14054">
    <property type="entry name" value="DUF4249"/>
    <property type="match status" value="1"/>
</dbReference>
<keyword evidence="1" id="KW-0472">Membrane</keyword>
<name>A0A4R5DJH6_9BACT</name>
<dbReference type="AlphaFoldDB" id="A0A4R5DJH6"/>
<protein>
    <submittedName>
        <fullName evidence="2">DUF4249 domain-containing protein</fullName>
    </submittedName>
</protein>
<accession>A0A4R5DJH6</accession>
<organism evidence="2 3">
    <name type="scientific">Dyadobacter psychrotolerans</name>
    <dbReference type="NCBI Taxonomy" id="2541721"/>
    <lineage>
        <taxon>Bacteria</taxon>
        <taxon>Pseudomonadati</taxon>
        <taxon>Bacteroidota</taxon>
        <taxon>Cytophagia</taxon>
        <taxon>Cytophagales</taxon>
        <taxon>Spirosomataceae</taxon>
        <taxon>Dyadobacter</taxon>
    </lineage>
</organism>
<dbReference type="PROSITE" id="PS51257">
    <property type="entry name" value="PROKAR_LIPOPROTEIN"/>
    <property type="match status" value="1"/>
</dbReference>
<dbReference type="InterPro" id="IPR025345">
    <property type="entry name" value="DUF4249"/>
</dbReference>
<feature type="transmembrane region" description="Helical" evidence="1">
    <location>
        <begin position="12"/>
        <end position="34"/>
    </location>
</feature>
<dbReference type="RefSeq" id="WP_131960850.1">
    <property type="nucleotide sequence ID" value="NZ_SMFL01000010.1"/>
</dbReference>
<proteinExistence type="predicted"/>
<dbReference type="EMBL" id="SMFL01000010">
    <property type="protein sequence ID" value="TDE12140.1"/>
    <property type="molecule type" value="Genomic_DNA"/>
</dbReference>
<evidence type="ECO:0000313" key="3">
    <source>
        <dbReference type="Proteomes" id="UP000294850"/>
    </source>
</evidence>
<dbReference type="Proteomes" id="UP000294850">
    <property type="component" value="Unassembled WGS sequence"/>
</dbReference>
<dbReference type="OrthoDB" id="1115009at2"/>
<reference evidence="2 3" key="1">
    <citation type="submission" date="2019-03" db="EMBL/GenBank/DDBJ databases">
        <title>Dyadobacter AR-3-6 sp. nov., isolated from arctic soil.</title>
        <authorList>
            <person name="Chaudhary D.K."/>
        </authorList>
    </citation>
    <scope>NUCLEOTIDE SEQUENCE [LARGE SCALE GENOMIC DNA]</scope>
    <source>
        <strain evidence="2 3">AR-3-6</strain>
    </source>
</reference>
<sequence>MKLQWAVTRQVALNLFQALAIIFFQACSFFSPVVEVNPDKFTDQIASKLVVGCFISPQDSVVRVSLTESKLLYDTLNQSSMVSDARIVLYSKSDSLVISDTLSGYYISPIKSFVIQGGEIYKLIIKTPDGRTVNSTCTVPDQSIQIKKIIIDSGFVRTVTVGNTPIDSTMERYASIQWEDPVGVNYYRVFGELSQSETIQLVNNSLKIDFKKLLFFNEENSRTMILSDKNQENGVMQSADGIYWTGTYRGSVIRQEIEMNLLNIDKIYYDYYQSINQASLADDNPFAEPINITGNINGGFGCFAAYNMSTIKLKIK</sequence>